<accession>A0A650DLI3</accession>
<feature type="domain" description="Chitin-binding type-2" evidence="3">
    <location>
        <begin position="51"/>
        <end position="113"/>
    </location>
</feature>
<keyword evidence="2" id="KW-0732">Signal</keyword>
<evidence type="ECO:0000256" key="2">
    <source>
        <dbReference type="SAM" id="SignalP"/>
    </source>
</evidence>
<dbReference type="SUPFAM" id="SSF57625">
    <property type="entry name" value="Invertebrate chitin-binding proteins"/>
    <property type="match status" value="1"/>
</dbReference>
<feature type="signal peptide" evidence="2">
    <location>
        <begin position="1"/>
        <end position="17"/>
    </location>
</feature>
<organism evidence="4">
    <name type="scientific">Microplitis mediator</name>
    <dbReference type="NCBI Taxonomy" id="375433"/>
    <lineage>
        <taxon>Eukaryota</taxon>
        <taxon>Metazoa</taxon>
        <taxon>Ecdysozoa</taxon>
        <taxon>Arthropoda</taxon>
        <taxon>Hexapoda</taxon>
        <taxon>Insecta</taxon>
        <taxon>Pterygota</taxon>
        <taxon>Neoptera</taxon>
        <taxon>Endopterygota</taxon>
        <taxon>Hymenoptera</taxon>
        <taxon>Apocrita</taxon>
        <taxon>Ichneumonoidea</taxon>
        <taxon>Braconidae</taxon>
        <taxon>Microgastrinae</taxon>
        <taxon>Microplitis</taxon>
    </lineage>
</organism>
<feature type="chain" id="PRO_5024834560" evidence="2">
    <location>
        <begin position="18"/>
        <end position="213"/>
    </location>
</feature>
<name>A0A650DLI3_9HYME</name>
<dbReference type="SMART" id="SM00494">
    <property type="entry name" value="ChtBD2"/>
    <property type="match status" value="1"/>
</dbReference>
<dbReference type="InterPro" id="IPR052976">
    <property type="entry name" value="Scoloptoxin-like"/>
</dbReference>
<dbReference type="PANTHER" id="PTHR22933">
    <property type="entry name" value="FI18007P1-RELATED"/>
    <property type="match status" value="1"/>
</dbReference>
<dbReference type="GO" id="GO:0005576">
    <property type="term" value="C:extracellular region"/>
    <property type="evidence" value="ECO:0007669"/>
    <property type="project" value="InterPro"/>
</dbReference>
<sequence length="213" mass="24684">MIRKVFIFCVLCVQVFGQKFSRRPIPIFRDQMPELLLPNNATAIRENIVDTFSCENRIYGYYADIDNECQVFHVCMPQNRGSRRWSFICPAETVFNQETFVCTRINESIPCEESEQYYVLNEEFGKEEPEDTENEEDNKIDGENQPTNPQDNQQAPGYAPDTGYTNEVPAVTPFSRNPRTRARPGRRGKNSRFGTTLPGKNERYDTTPLNFIQ</sequence>
<dbReference type="AlphaFoldDB" id="A0A650DLI3"/>
<dbReference type="Pfam" id="PF01607">
    <property type="entry name" value="CBM_14"/>
    <property type="match status" value="1"/>
</dbReference>
<feature type="compositionally biased region" description="Polar residues" evidence="1">
    <location>
        <begin position="144"/>
        <end position="155"/>
    </location>
</feature>
<dbReference type="PANTHER" id="PTHR22933:SF43">
    <property type="entry name" value="LP10131P"/>
    <property type="match status" value="1"/>
</dbReference>
<dbReference type="GO" id="GO:0008061">
    <property type="term" value="F:chitin binding"/>
    <property type="evidence" value="ECO:0007669"/>
    <property type="project" value="InterPro"/>
</dbReference>
<evidence type="ECO:0000256" key="1">
    <source>
        <dbReference type="SAM" id="MobiDB-lite"/>
    </source>
</evidence>
<evidence type="ECO:0000259" key="3">
    <source>
        <dbReference type="PROSITE" id="PS50940"/>
    </source>
</evidence>
<dbReference type="EMBL" id="MK632989">
    <property type="protein sequence ID" value="QGT33394.1"/>
    <property type="molecule type" value="mRNA"/>
</dbReference>
<dbReference type="PROSITE" id="PS50940">
    <property type="entry name" value="CHIT_BIND_II"/>
    <property type="match status" value="1"/>
</dbReference>
<dbReference type="Gene3D" id="2.170.140.10">
    <property type="entry name" value="Chitin binding domain"/>
    <property type="match status" value="1"/>
</dbReference>
<feature type="compositionally biased region" description="Basic residues" evidence="1">
    <location>
        <begin position="178"/>
        <end position="190"/>
    </location>
</feature>
<gene>
    <name evidence="4" type="primary">CPAP1-N</name>
</gene>
<proteinExistence type="evidence at transcript level"/>
<evidence type="ECO:0000313" key="4">
    <source>
        <dbReference type="EMBL" id="QGT33394.1"/>
    </source>
</evidence>
<dbReference type="InterPro" id="IPR002557">
    <property type="entry name" value="Chitin-bd_dom"/>
</dbReference>
<protein>
    <submittedName>
        <fullName evidence="4">Cuticular protein 1-N</fullName>
    </submittedName>
</protein>
<reference evidence="4" key="1">
    <citation type="submission" date="2019-03" db="EMBL/GenBank/DDBJ databases">
        <title>Identification and temporal expression profiling of cuticular proteins in an endoparasitoid wasp, Microplitis mediator.</title>
        <authorList>
            <person name="Volovych O."/>
            <person name="Lin Z."/>
            <person name="Du J."/>
            <person name="Jiang H."/>
            <person name="Zou Z."/>
        </authorList>
    </citation>
    <scope>NUCLEOTIDE SEQUENCE</scope>
</reference>
<dbReference type="InterPro" id="IPR036508">
    <property type="entry name" value="Chitin-bd_dom_sf"/>
</dbReference>
<feature type="region of interest" description="Disordered" evidence="1">
    <location>
        <begin position="124"/>
        <end position="213"/>
    </location>
</feature>